<evidence type="ECO:0000313" key="1">
    <source>
        <dbReference type="EMBL" id="JAD56901.1"/>
    </source>
</evidence>
<reference evidence="1" key="1">
    <citation type="submission" date="2014-09" db="EMBL/GenBank/DDBJ databases">
        <authorList>
            <person name="Magalhaes I.L.F."/>
            <person name="Oliveira U."/>
            <person name="Santos F.R."/>
            <person name="Vidigal T.H.D.A."/>
            <person name="Brescovit A.D."/>
            <person name="Santos A.J."/>
        </authorList>
    </citation>
    <scope>NUCLEOTIDE SEQUENCE</scope>
    <source>
        <tissue evidence="1">Shoot tissue taken approximately 20 cm above the soil surface</tissue>
    </source>
</reference>
<accession>A0A0A9B0J4</accession>
<dbReference type="AlphaFoldDB" id="A0A0A9B0J4"/>
<organism evidence="1">
    <name type="scientific">Arundo donax</name>
    <name type="common">Giant reed</name>
    <name type="synonym">Donax arundinaceus</name>
    <dbReference type="NCBI Taxonomy" id="35708"/>
    <lineage>
        <taxon>Eukaryota</taxon>
        <taxon>Viridiplantae</taxon>
        <taxon>Streptophyta</taxon>
        <taxon>Embryophyta</taxon>
        <taxon>Tracheophyta</taxon>
        <taxon>Spermatophyta</taxon>
        <taxon>Magnoliopsida</taxon>
        <taxon>Liliopsida</taxon>
        <taxon>Poales</taxon>
        <taxon>Poaceae</taxon>
        <taxon>PACMAD clade</taxon>
        <taxon>Arundinoideae</taxon>
        <taxon>Arundineae</taxon>
        <taxon>Arundo</taxon>
    </lineage>
</organism>
<reference evidence="1" key="2">
    <citation type="journal article" date="2015" name="Data Brief">
        <title>Shoot transcriptome of the giant reed, Arundo donax.</title>
        <authorList>
            <person name="Barrero R.A."/>
            <person name="Guerrero F.D."/>
            <person name="Moolhuijzen P."/>
            <person name="Goolsby J.A."/>
            <person name="Tidwell J."/>
            <person name="Bellgard S.E."/>
            <person name="Bellgard M.I."/>
        </authorList>
    </citation>
    <scope>NUCLEOTIDE SEQUENCE</scope>
    <source>
        <tissue evidence="1">Shoot tissue taken approximately 20 cm above the soil surface</tissue>
    </source>
</reference>
<proteinExistence type="predicted"/>
<sequence length="28" mass="3123">MCPDTVMHTACTHASTYPSIDRCCAIYM</sequence>
<protein>
    <submittedName>
        <fullName evidence="1">Uncharacterized protein</fullName>
    </submittedName>
</protein>
<dbReference type="EMBL" id="GBRH01240994">
    <property type="protein sequence ID" value="JAD56901.1"/>
    <property type="molecule type" value="Transcribed_RNA"/>
</dbReference>
<name>A0A0A9B0J4_ARUDO</name>